<dbReference type="InterPro" id="IPR027600">
    <property type="entry name" value="HprK-rel_A"/>
</dbReference>
<dbReference type="InterPro" id="IPR027417">
    <property type="entry name" value="P-loop_NTPase"/>
</dbReference>
<sequence>MTASPLFFSDATPDRIDAALASDGLWLSYGACRVRVRAEASGFARILQDVYGAFPFQDQGEFADFHVRLERGRGLRRLVKPQVRFSIDGVEPFEPFPVSNALPLFEWGVNWCFGQRFNQYVLLHAGVLGLNGRALVMPAVPGSGKSTLTAALMLSGFRLLSDEFGVLRPMDGRLLPMLKPVALKNESIEVIRRFAPDARMGPVFAGTRKGDVAHLAPNAESVAELDCELAPALVLFPRWEAGAALSLLPQAPEQAFARLAFNSFNYGLLGARSFNAVADLVERSQCYQLVYSRLDEALDCIRCLMTDEDV</sequence>
<dbReference type="AlphaFoldDB" id="A0A323V3W1"/>
<evidence type="ECO:0000313" key="2">
    <source>
        <dbReference type="Proteomes" id="UP000248259"/>
    </source>
</evidence>
<dbReference type="Proteomes" id="UP000248259">
    <property type="component" value="Unassembled WGS sequence"/>
</dbReference>
<dbReference type="RefSeq" id="WP_110528781.1">
    <property type="nucleotide sequence ID" value="NZ_QKOE01000021.1"/>
</dbReference>
<keyword evidence="1" id="KW-0808">Transferase</keyword>
<protein>
    <submittedName>
        <fullName evidence="1">HprK-related kinase A</fullName>
    </submittedName>
</protein>
<dbReference type="SUPFAM" id="SSF53795">
    <property type="entry name" value="PEP carboxykinase-like"/>
    <property type="match status" value="1"/>
</dbReference>
<dbReference type="NCBIfam" id="TIGR04352">
    <property type="entry name" value="HprK_rel_A"/>
    <property type="match status" value="1"/>
</dbReference>
<name>A0A323V3W1_9RHOO</name>
<gene>
    <name evidence="1" type="ORF">DNK49_19725</name>
</gene>
<organism evidence="1 2">
    <name type="scientific">Parazoarcus communis SWub3 = DSM 12120</name>
    <dbReference type="NCBI Taxonomy" id="1121029"/>
    <lineage>
        <taxon>Bacteria</taxon>
        <taxon>Pseudomonadati</taxon>
        <taxon>Pseudomonadota</taxon>
        <taxon>Betaproteobacteria</taxon>
        <taxon>Rhodocyclales</taxon>
        <taxon>Zoogloeaceae</taxon>
        <taxon>Parazoarcus</taxon>
    </lineage>
</organism>
<dbReference type="GO" id="GO:0016301">
    <property type="term" value="F:kinase activity"/>
    <property type="evidence" value="ECO:0007669"/>
    <property type="project" value="UniProtKB-KW"/>
</dbReference>
<dbReference type="OrthoDB" id="4544211at2"/>
<keyword evidence="1" id="KW-0418">Kinase</keyword>
<comment type="caution">
    <text evidence="1">The sequence shown here is derived from an EMBL/GenBank/DDBJ whole genome shotgun (WGS) entry which is preliminary data.</text>
</comment>
<reference evidence="1 2" key="1">
    <citation type="submission" date="2018-06" db="EMBL/GenBank/DDBJ databases">
        <title>Azoarcus communis strain SWub3 genome.</title>
        <authorList>
            <person name="Zorraquino Salvo V."/>
            <person name="Toubiana D."/>
            <person name="Blumwald E."/>
        </authorList>
    </citation>
    <scope>NUCLEOTIDE SEQUENCE [LARGE SCALE GENOMIC DNA]</scope>
    <source>
        <strain evidence="1 2">SWub3</strain>
    </source>
</reference>
<keyword evidence="2" id="KW-1185">Reference proteome</keyword>
<evidence type="ECO:0000313" key="1">
    <source>
        <dbReference type="EMBL" id="PZA14828.1"/>
    </source>
</evidence>
<proteinExistence type="predicted"/>
<dbReference type="EMBL" id="QKOE01000021">
    <property type="protein sequence ID" value="PZA14828.1"/>
    <property type="molecule type" value="Genomic_DNA"/>
</dbReference>
<dbReference type="Gene3D" id="3.40.50.300">
    <property type="entry name" value="P-loop containing nucleotide triphosphate hydrolases"/>
    <property type="match status" value="1"/>
</dbReference>
<accession>A0A323V3W1</accession>